<dbReference type="PROSITE" id="PS01124">
    <property type="entry name" value="HTH_ARAC_FAMILY_2"/>
    <property type="match status" value="1"/>
</dbReference>
<dbReference type="InterPro" id="IPR018062">
    <property type="entry name" value="HTH_AraC-typ_CS"/>
</dbReference>
<sequence>MQEWTRALELIEQDLTEAVEVSTLARTALTSEYHFRRMFASLAGIPISEYIRRRRLTSATAEIIAGATVLDVALRYGYGSPEAFARAFKAMHGLTPSEARQPGAVLHSQPQLRFHLRIEGNTVMKHRIVNKEAFRLIGLKVRVPLVHEGPNPAIIEFHRSIDPDATKRLMAMADTEPSGLLSVTDKIDEERREGSELDYWHAVASTQPAPEGFESLDIPAGQWVVFETEGKFPDALQRMWADAATEWFPANPYFWARGPELLSVRPDADGTHGSGQLWIPIESSQGPFKSFSTSSSGKTL</sequence>
<proteinExistence type="predicted"/>
<keyword evidence="6" id="KW-1185">Reference proteome</keyword>
<dbReference type="SMART" id="SM00342">
    <property type="entry name" value="HTH_ARAC"/>
    <property type="match status" value="1"/>
</dbReference>
<dbReference type="Proteomes" id="UP000824166">
    <property type="component" value="Unassembled WGS sequence"/>
</dbReference>
<evidence type="ECO:0000256" key="2">
    <source>
        <dbReference type="ARBA" id="ARBA00023125"/>
    </source>
</evidence>
<evidence type="ECO:0000259" key="4">
    <source>
        <dbReference type="PROSITE" id="PS01124"/>
    </source>
</evidence>
<organism evidence="5 6">
    <name type="scientific">Paenarthrobacter aromaticivorans</name>
    <dbReference type="NCBI Taxonomy" id="2849150"/>
    <lineage>
        <taxon>Bacteria</taxon>
        <taxon>Bacillati</taxon>
        <taxon>Actinomycetota</taxon>
        <taxon>Actinomycetes</taxon>
        <taxon>Micrococcales</taxon>
        <taxon>Micrococcaceae</taxon>
        <taxon>Paenarthrobacter</taxon>
    </lineage>
</organism>
<reference evidence="5 6" key="1">
    <citation type="submission" date="2021-06" db="EMBL/GenBank/DDBJ databases">
        <authorList>
            <person name="Jeong J.W."/>
        </authorList>
    </citation>
    <scope>NUCLEOTIDE SEQUENCE [LARGE SCALE GENOMIC DNA]</scope>
    <source>
        <strain evidence="5 6">MMS21-TAE1-1</strain>
    </source>
</reference>
<dbReference type="Pfam" id="PF06445">
    <property type="entry name" value="GyrI-like"/>
    <property type="match status" value="1"/>
</dbReference>
<feature type="domain" description="HTH araC/xylS-type" evidence="4">
    <location>
        <begin position="5"/>
        <end position="102"/>
    </location>
</feature>
<evidence type="ECO:0000256" key="3">
    <source>
        <dbReference type="ARBA" id="ARBA00023163"/>
    </source>
</evidence>
<dbReference type="RefSeq" id="WP_216926225.1">
    <property type="nucleotide sequence ID" value="NZ_JAHOPC010000012.1"/>
</dbReference>
<dbReference type="EMBL" id="JAHOPC010000012">
    <property type="protein sequence ID" value="MBU8868100.1"/>
    <property type="molecule type" value="Genomic_DNA"/>
</dbReference>
<evidence type="ECO:0000313" key="5">
    <source>
        <dbReference type="EMBL" id="MBU8868100.1"/>
    </source>
</evidence>
<dbReference type="InterPro" id="IPR050959">
    <property type="entry name" value="MarA-like"/>
</dbReference>
<evidence type="ECO:0000313" key="6">
    <source>
        <dbReference type="Proteomes" id="UP000824166"/>
    </source>
</evidence>
<dbReference type="PANTHER" id="PTHR47504">
    <property type="entry name" value="RIGHT ORIGIN-BINDING PROTEIN"/>
    <property type="match status" value="1"/>
</dbReference>
<comment type="caution">
    <text evidence="5">The sequence shown here is derived from an EMBL/GenBank/DDBJ whole genome shotgun (WGS) entry which is preliminary data.</text>
</comment>
<keyword evidence="3" id="KW-0804">Transcription</keyword>
<dbReference type="Pfam" id="PF12833">
    <property type="entry name" value="HTH_18"/>
    <property type="match status" value="1"/>
</dbReference>
<dbReference type="PANTHER" id="PTHR47504:SF5">
    <property type="entry name" value="RIGHT ORIGIN-BINDING PROTEIN"/>
    <property type="match status" value="1"/>
</dbReference>
<protein>
    <submittedName>
        <fullName evidence="5">AraC family transcriptional regulator</fullName>
    </submittedName>
</protein>
<keyword evidence="1" id="KW-0805">Transcription regulation</keyword>
<name>A0ABS6I8P4_9MICC</name>
<keyword evidence="2" id="KW-0238">DNA-binding</keyword>
<accession>A0ABS6I8P4</accession>
<gene>
    <name evidence="5" type="ORF">KSW38_17560</name>
</gene>
<dbReference type="SMART" id="SM00871">
    <property type="entry name" value="AraC_E_bind"/>
    <property type="match status" value="1"/>
</dbReference>
<dbReference type="PROSITE" id="PS00041">
    <property type="entry name" value="HTH_ARAC_FAMILY_1"/>
    <property type="match status" value="1"/>
</dbReference>
<evidence type="ECO:0000256" key="1">
    <source>
        <dbReference type="ARBA" id="ARBA00023015"/>
    </source>
</evidence>
<dbReference type="InterPro" id="IPR010499">
    <property type="entry name" value="AraC_E-bd"/>
</dbReference>
<dbReference type="InterPro" id="IPR018060">
    <property type="entry name" value="HTH_AraC"/>
</dbReference>
<dbReference type="InterPro" id="IPR029442">
    <property type="entry name" value="GyrI-like"/>
</dbReference>